<dbReference type="AlphaFoldDB" id="A0A250IT34"/>
<evidence type="ECO:0000256" key="1">
    <source>
        <dbReference type="SAM" id="SignalP"/>
    </source>
</evidence>
<organism evidence="2 3">
    <name type="scientific">Melittangium boletus DSM 14713</name>
    <dbReference type="NCBI Taxonomy" id="1294270"/>
    <lineage>
        <taxon>Bacteria</taxon>
        <taxon>Pseudomonadati</taxon>
        <taxon>Myxococcota</taxon>
        <taxon>Myxococcia</taxon>
        <taxon>Myxococcales</taxon>
        <taxon>Cystobacterineae</taxon>
        <taxon>Archangiaceae</taxon>
        <taxon>Melittangium</taxon>
    </lineage>
</organism>
<feature type="chain" id="PRO_5012400024" description="Lipoprotein" evidence="1">
    <location>
        <begin position="26"/>
        <end position="242"/>
    </location>
</feature>
<proteinExistence type="predicted"/>
<sequence length="242" mass="26212">MFSNISRISALAIALCVNACTHVGATPEGTPDGPPGTPGLDGARVGGLFDCFAHLQRRSPESLYWVSPLEGAEGYFITTQFQHQPIRMYSGHEVVIFSKERSTYYWMPGAEHDATGAVALGSYQVEAELPEPGKTVRLRLEKRHPTAFVLVGQGDASAGPTQRIHARKLLDWIINEELHELAHDSLNFQLQWLRSGGSREQVASVMADGAVASSCRNISLRLDTALGLLEDALTATGTQGAR</sequence>
<evidence type="ECO:0000313" key="2">
    <source>
        <dbReference type="EMBL" id="ATB34311.1"/>
    </source>
</evidence>
<reference evidence="2 3" key="1">
    <citation type="submission" date="2017-06" db="EMBL/GenBank/DDBJ databases">
        <authorList>
            <person name="Kim H.J."/>
            <person name="Triplett B.A."/>
        </authorList>
    </citation>
    <scope>NUCLEOTIDE SEQUENCE [LARGE SCALE GENOMIC DNA]</scope>
    <source>
        <strain evidence="2 3">DSM 14713</strain>
    </source>
</reference>
<dbReference type="KEGG" id="mbd:MEBOL_007812"/>
<gene>
    <name evidence="2" type="ORF">MEBOL_007812</name>
</gene>
<keyword evidence="1" id="KW-0732">Signal</keyword>
<evidence type="ECO:0008006" key="4">
    <source>
        <dbReference type="Google" id="ProtNLM"/>
    </source>
</evidence>
<feature type="signal peptide" evidence="1">
    <location>
        <begin position="1"/>
        <end position="25"/>
    </location>
</feature>
<name>A0A250IT34_9BACT</name>
<dbReference type="EMBL" id="CP022163">
    <property type="protein sequence ID" value="ATB34311.1"/>
    <property type="molecule type" value="Genomic_DNA"/>
</dbReference>
<keyword evidence="3" id="KW-1185">Reference proteome</keyword>
<protein>
    <recommendedName>
        <fullName evidence="4">Lipoprotein</fullName>
    </recommendedName>
</protein>
<evidence type="ECO:0000313" key="3">
    <source>
        <dbReference type="Proteomes" id="UP000217289"/>
    </source>
</evidence>
<dbReference type="Proteomes" id="UP000217289">
    <property type="component" value="Chromosome"/>
</dbReference>
<accession>A0A250IT34</accession>